<sequence length="51" mass="5784">MIICNCNAISEKKIEKAIIENNIKSISELQRNILIGNQCGLCLKQLKAYFD</sequence>
<evidence type="ECO:0000256" key="1">
    <source>
        <dbReference type="ARBA" id="ARBA00022448"/>
    </source>
</evidence>
<evidence type="ECO:0000256" key="4">
    <source>
        <dbReference type="ARBA" id="ARBA00022982"/>
    </source>
</evidence>
<dbReference type="PANTHER" id="PTHR37424:SF1">
    <property type="entry name" value="BACTERIOFERRITIN-ASSOCIATED FERREDOXIN"/>
    <property type="match status" value="1"/>
</dbReference>
<keyword evidence="2" id="KW-0001">2Fe-2S</keyword>
<dbReference type="AlphaFoldDB" id="A0A220VDG9"/>
<comment type="cofactor">
    <cofactor evidence="7">
        <name>[2Fe-2S] cluster</name>
        <dbReference type="ChEBI" id="CHEBI:190135"/>
    </cofactor>
</comment>
<dbReference type="Gene3D" id="1.10.10.1100">
    <property type="entry name" value="BFD-like [2Fe-2S]-binding domain"/>
    <property type="match status" value="1"/>
</dbReference>
<keyword evidence="12" id="KW-1185">Reference proteome</keyword>
<dbReference type="InterPro" id="IPR041854">
    <property type="entry name" value="BFD-like_2Fe2S-bd_dom_sf"/>
</dbReference>
<dbReference type="Proteomes" id="UP000242175">
    <property type="component" value="Chromosome large"/>
</dbReference>
<dbReference type="InterPro" id="IPR007419">
    <property type="entry name" value="BFD-like_2Fe2S-bd_dom"/>
</dbReference>
<evidence type="ECO:0000256" key="6">
    <source>
        <dbReference type="ARBA" id="ARBA00023014"/>
    </source>
</evidence>
<dbReference type="PANTHER" id="PTHR37424">
    <property type="entry name" value="BACTERIOFERRITIN-ASSOCIATED FERREDOXIN"/>
    <property type="match status" value="1"/>
</dbReference>
<dbReference type="RefSeq" id="WP_089072913.1">
    <property type="nucleotide sequence ID" value="NZ_CBCSAM010000005.1"/>
</dbReference>
<dbReference type="KEGG" id="pmai:CF386_02540"/>
<gene>
    <name evidence="11" type="ORF">CF386_02540</name>
</gene>
<evidence type="ECO:0000256" key="3">
    <source>
        <dbReference type="ARBA" id="ARBA00022723"/>
    </source>
</evidence>
<evidence type="ECO:0000256" key="2">
    <source>
        <dbReference type="ARBA" id="ARBA00022714"/>
    </source>
</evidence>
<reference evidence="11 12" key="1">
    <citation type="journal article" date="2016" name="Int. J. Syst. Evol. Microbiol.">
        <title>Paraphotobacterium marinum gen. nov., sp. nov., a member of the family Vibrionaceae, isolated from surface seawater.</title>
        <authorList>
            <person name="Huang Z."/>
            <person name="Dong C."/>
            <person name="Shao Z."/>
        </authorList>
    </citation>
    <scope>NUCLEOTIDE SEQUENCE [LARGE SCALE GENOMIC DNA]</scope>
    <source>
        <strain evidence="11 12">NSCS20N07D</strain>
    </source>
</reference>
<comment type="similarity">
    <text evidence="9">Belongs to the Bfd family.</text>
</comment>
<evidence type="ECO:0000259" key="10">
    <source>
        <dbReference type="Pfam" id="PF04324"/>
    </source>
</evidence>
<dbReference type="GO" id="GO:0051537">
    <property type="term" value="F:2 iron, 2 sulfur cluster binding"/>
    <property type="evidence" value="ECO:0007669"/>
    <property type="project" value="UniProtKB-KW"/>
</dbReference>
<accession>A0A220VDG9</accession>
<evidence type="ECO:0000313" key="11">
    <source>
        <dbReference type="EMBL" id="ASK78003.1"/>
    </source>
</evidence>
<evidence type="ECO:0000313" key="12">
    <source>
        <dbReference type="Proteomes" id="UP000242175"/>
    </source>
</evidence>
<keyword evidence="3" id="KW-0479">Metal-binding</keyword>
<dbReference type="Pfam" id="PF04324">
    <property type="entry name" value="Fer2_BFD"/>
    <property type="match status" value="1"/>
</dbReference>
<keyword evidence="5" id="KW-0408">Iron</keyword>
<dbReference type="InterPro" id="IPR052371">
    <property type="entry name" value="BFD-associated_ferredoxin"/>
</dbReference>
<keyword evidence="1" id="KW-0813">Transport</keyword>
<evidence type="ECO:0000256" key="9">
    <source>
        <dbReference type="ARBA" id="ARBA00046332"/>
    </source>
</evidence>
<organism evidence="11 12">
    <name type="scientific">Paraphotobacterium marinum</name>
    <dbReference type="NCBI Taxonomy" id="1755811"/>
    <lineage>
        <taxon>Bacteria</taxon>
        <taxon>Pseudomonadati</taxon>
        <taxon>Pseudomonadota</taxon>
        <taxon>Gammaproteobacteria</taxon>
        <taxon>Vibrionales</taxon>
        <taxon>Vibrionaceae</taxon>
        <taxon>Paraphotobacterium</taxon>
    </lineage>
</organism>
<evidence type="ECO:0000256" key="8">
    <source>
        <dbReference type="ARBA" id="ARBA00039386"/>
    </source>
</evidence>
<protein>
    <recommendedName>
        <fullName evidence="8">Bacterioferritin-associated ferredoxin</fullName>
    </recommendedName>
</protein>
<evidence type="ECO:0000256" key="7">
    <source>
        <dbReference type="ARBA" id="ARBA00034078"/>
    </source>
</evidence>
<keyword evidence="6" id="KW-0411">Iron-sulfur</keyword>
<name>A0A220VDG9_9GAMM</name>
<feature type="domain" description="BFD-like [2Fe-2S]-binding" evidence="10">
    <location>
        <begin position="2"/>
        <end position="50"/>
    </location>
</feature>
<proteinExistence type="inferred from homology"/>
<evidence type="ECO:0000256" key="5">
    <source>
        <dbReference type="ARBA" id="ARBA00023004"/>
    </source>
</evidence>
<keyword evidence="4" id="KW-0249">Electron transport</keyword>
<dbReference type="GO" id="GO:0046872">
    <property type="term" value="F:metal ion binding"/>
    <property type="evidence" value="ECO:0007669"/>
    <property type="project" value="UniProtKB-KW"/>
</dbReference>
<dbReference type="EMBL" id="CP022355">
    <property type="protein sequence ID" value="ASK78003.1"/>
    <property type="molecule type" value="Genomic_DNA"/>
</dbReference>